<dbReference type="SUPFAM" id="SSF53720">
    <property type="entry name" value="ALDH-like"/>
    <property type="match status" value="1"/>
</dbReference>
<sequence>MNSIPSIVSKHKAYFAAGHTRPLESRLNILQKLKQAIKTQEADIAAALYQDLHKSEQEAYTTEIGIVLEEISFVMKRLRKWVKPKRVKTPLTHLGSKSMIIPEPYGIVLVIAPWNYPLQLALSPLIGAIAAGNTVVLKPSEYTPAVSAVLSKLISSVFPSDYVAMAEGGPDVSTVLLQQPFDYIFFTGSVAVGKIVMEAASKQLIPVTLELGGKSPCIVHKDADIQLAAKRIVFGKFTNAGQTCIAPDYLVVHQDIKTKLIEEMKHAISEFYGPQPEQNPQYGKIVSERHYQRLLSFLNDGVPLTGGQFNPEHHKIAPTILDQVKDDSPVMQEEIFGPILPLFTYGDIDEVIEKVQSRPKPLALYVFTTNKGIERTVLENLSFGGGCVNDTLMHVATPYLPFGGVGESGIGSYHGFNSFNAFTHKKSVVKQTNRFDLAFRYPSSKNGLRMIRKILK</sequence>
<comment type="caution">
    <text evidence="8">The sequence shown here is derived from an EMBL/GenBank/DDBJ whole genome shotgun (WGS) entry which is preliminary data.</text>
</comment>
<dbReference type="InterPro" id="IPR016160">
    <property type="entry name" value="Ald_DH_CS_CYS"/>
</dbReference>
<dbReference type="CDD" id="cd07136">
    <property type="entry name" value="ALDH_YwdH-P39616"/>
    <property type="match status" value="1"/>
</dbReference>
<dbReference type="InterPro" id="IPR029510">
    <property type="entry name" value="Ald_DH_CS_GLU"/>
</dbReference>
<name>A0A6A8LJ19_BACVE</name>
<protein>
    <recommendedName>
        <fullName evidence="4">Aldehyde dehydrogenase</fullName>
    </recommendedName>
</protein>
<dbReference type="RefSeq" id="WP_025853277.1">
    <property type="nucleotide sequence ID" value="NZ_BPWC01000001.1"/>
</dbReference>
<accession>A0A6A8LJ19</accession>
<comment type="similarity">
    <text evidence="1 4 6">Belongs to the aldehyde dehydrogenase family.</text>
</comment>
<keyword evidence="3" id="KW-0520">NAD</keyword>
<dbReference type="FunFam" id="3.40.605.10:FF:000004">
    <property type="entry name" value="Aldehyde dehydrogenase"/>
    <property type="match status" value="1"/>
</dbReference>
<dbReference type="AlphaFoldDB" id="A0A6A8LJ19"/>
<dbReference type="PROSITE" id="PS00687">
    <property type="entry name" value="ALDEHYDE_DEHYDR_GLU"/>
    <property type="match status" value="1"/>
</dbReference>
<dbReference type="GO" id="GO:0004029">
    <property type="term" value="F:aldehyde dehydrogenase (NAD+) activity"/>
    <property type="evidence" value="ECO:0007669"/>
    <property type="project" value="TreeGrafter"/>
</dbReference>
<organism evidence="8">
    <name type="scientific">Bacillus velezensis</name>
    <dbReference type="NCBI Taxonomy" id="492670"/>
    <lineage>
        <taxon>Bacteria</taxon>
        <taxon>Bacillati</taxon>
        <taxon>Bacillota</taxon>
        <taxon>Bacilli</taxon>
        <taxon>Bacillales</taxon>
        <taxon>Bacillaceae</taxon>
        <taxon>Bacillus</taxon>
        <taxon>Bacillus amyloliquefaciens group</taxon>
    </lineage>
</organism>
<dbReference type="InterPro" id="IPR016161">
    <property type="entry name" value="Ald_DH/histidinol_DH"/>
</dbReference>
<dbReference type="GO" id="GO:0006081">
    <property type="term" value="P:aldehyde metabolic process"/>
    <property type="evidence" value="ECO:0007669"/>
    <property type="project" value="InterPro"/>
</dbReference>
<dbReference type="PANTHER" id="PTHR43570">
    <property type="entry name" value="ALDEHYDE DEHYDROGENASE"/>
    <property type="match status" value="1"/>
</dbReference>
<evidence type="ECO:0000313" key="8">
    <source>
        <dbReference type="EMBL" id="MSE03321.1"/>
    </source>
</evidence>
<evidence type="ECO:0000256" key="1">
    <source>
        <dbReference type="ARBA" id="ARBA00009986"/>
    </source>
</evidence>
<gene>
    <name evidence="8" type="ORF">GKC39_14795</name>
</gene>
<dbReference type="PANTHER" id="PTHR43570:SF16">
    <property type="entry name" value="ALDEHYDE DEHYDROGENASE TYPE III, ISOFORM Q"/>
    <property type="match status" value="1"/>
</dbReference>
<evidence type="ECO:0000259" key="7">
    <source>
        <dbReference type="Pfam" id="PF00171"/>
    </source>
</evidence>
<dbReference type="Gene3D" id="3.40.605.10">
    <property type="entry name" value="Aldehyde Dehydrogenase, Chain A, domain 1"/>
    <property type="match status" value="1"/>
</dbReference>
<feature type="domain" description="Aldehyde dehydrogenase" evidence="7">
    <location>
        <begin position="7"/>
        <end position="428"/>
    </location>
</feature>
<proteinExistence type="inferred from homology"/>
<dbReference type="InterPro" id="IPR015590">
    <property type="entry name" value="Aldehyde_DH_dom"/>
</dbReference>
<dbReference type="FunFam" id="3.40.309.10:FF:000003">
    <property type="entry name" value="Aldehyde dehydrogenase"/>
    <property type="match status" value="1"/>
</dbReference>
<dbReference type="Gene3D" id="3.40.309.10">
    <property type="entry name" value="Aldehyde Dehydrogenase, Chain A, domain 2"/>
    <property type="match status" value="1"/>
</dbReference>
<dbReference type="InterPro" id="IPR016163">
    <property type="entry name" value="Ald_DH_C"/>
</dbReference>
<evidence type="ECO:0000256" key="6">
    <source>
        <dbReference type="RuleBase" id="RU003345"/>
    </source>
</evidence>
<dbReference type="PROSITE" id="PS00070">
    <property type="entry name" value="ALDEHYDE_DEHYDR_CYS"/>
    <property type="match status" value="1"/>
</dbReference>
<dbReference type="GO" id="GO:0005737">
    <property type="term" value="C:cytoplasm"/>
    <property type="evidence" value="ECO:0007669"/>
    <property type="project" value="TreeGrafter"/>
</dbReference>
<evidence type="ECO:0000256" key="3">
    <source>
        <dbReference type="ARBA" id="ARBA00023027"/>
    </source>
</evidence>
<reference evidence="8" key="1">
    <citation type="submission" date="2019-11" db="EMBL/GenBank/DDBJ databases">
        <title>Draft Genome Sequence of Plant Growth-Promoting Rhizosphere-Associated Bacteria.</title>
        <authorList>
            <person name="Vasilyev I.Y."/>
            <person name="Radchenko V."/>
            <person name="Ilnitskaya E.V."/>
        </authorList>
    </citation>
    <scope>NUCLEOTIDE SEQUENCE</scope>
    <source>
        <strain evidence="8">VRA_517_n</strain>
    </source>
</reference>
<keyword evidence="2 4" id="KW-0560">Oxidoreductase</keyword>
<evidence type="ECO:0000256" key="5">
    <source>
        <dbReference type="PROSITE-ProRule" id="PRU10007"/>
    </source>
</evidence>
<evidence type="ECO:0000256" key="4">
    <source>
        <dbReference type="PIRNR" id="PIRNR036492"/>
    </source>
</evidence>
<dbReference type="PIRSF" id="PIRSF036492">
    <property type="entry name" value="ALDH"/>
    <property type="match status" value="1"/>
</dbReference>
<feature type="active site" evidence="5">
    <location>
        <position position="210"/>
    </location>
</feature>
<dbReference type="Pfam" id="PF00171">
    <property type="entry name" value="Aldedh"/>
    <property type="match status" value="1"/>
</dbReference>
<dbReference type="InterPro" id="IPR016162">
    <property type="entry name" value="Ald_DH_N"/>
</dbReference>
<dbReference type="EMBL" id="WKKV01000007">
    <property type="protein sequence ID" value="MSE03321.1"/>
    <property type="molecule type" value="Genomic_DNA"/>
</dbReference>
<evidence type="ECO:0000256" key="2">
    <source>
        <dbReference type="ARBA" id="ARBA00023002"/>
    </source>
</evidence>
<dbReference type="InterPro" id="IPR012394">
    <property type="entry name" value="Aldehyde_DH_NAD(P)"/>
</dbReference>